<feature type="region of interest" description="Disordered" evidence="2">
    <location>
        <begin position="460"/>
        <end position="492"/>
    </location>
</feature>
<evidence type="ECO:0000313" key="4">
    <source>
        <dbReference type="Proteomes" id="UP000241690"/>
    </source>
</evidence>
<evidence type="ECO:0000256" key="1">
    <source>
        <dbReference type="SAM" id="Coils"/>
    </source>
</evidence>
<reference evidence="3 4" key="1">
    <citation type="submission" date="2016-07" db="EMBL/GenBank/DDBJ databases">
        <title>Multiple horizontal gene transfer events from other fungi enriched the ability of initially mycotrophic Trichoderma (Ascomycota) to feed on dead plant biomass.</title>
        <authorList>
            <consortium name="DOE Joint Genome Institute"/>
            <person name="Aerts A."/>
            <person name="Atanasova L."/>
            <person name="Chenthamara K."/>
            <person name="Zhang J."/>
            <person name="Grujic M."/>
            <person name="Henrissat B."/>
            <person name="Kuo A."/>
            <person name="Salamov A."/>
            <person name="Lipzen A."/>
            <person name="Labutti K."/>
            <person name="Barry K."/>
            <person name="Miao Y."/>
            <person name="Rahimi M.J."/>
            <person name="Shen Q."/>
            <person name="Grigoriev I.V."/>
            <person name="Kubicek C.P."/>
            <person name="Druzhinina I.S."/>
        </authorList>
    </citation>
    <scope>NUCLEOTIDE SEQUENCE [LARGE SCALE GENOMIC DNA]</scope>
    <source>
        <strain evidence="3 4">CBS 226.95</strain>
    </source>
</reference>
<feature type="compositionally biased region" description="Low complexity" evidence="2">
    <location>
        <begin position="379"/>
        <end position="392"/>
    </location>
</feature>
<gene>
    <name evidence="3" type="ORF">M431DRAFT_477491</name>
</gene>
<evidence type="ECO:0000313" key="3">
    <source>
        <dbReference type="EMBL" id="PTB61099.1"/>
    </source>
</evidence>
<dbReference type="EMBL" id="KZ679675">
    <property type="protein sequence ID" value="PTB61099.1"/>
    <property type="molecule type" value="Genomic_DNA"/>
</dbReference>
<accession>A0A2T4AVN4</accession>
<proteinExistence type="predicted"/>
<dbReference type="PANTHER" id="PTHR40130:SF1">
    <property type="entry name" value="SPINDLE POLE BODY-ASSOCIATED PROTEIN CUT12 DOMAIN-CONTAINING PROTEIN"/>
    <property type="match status" value="1"/>
</dbReference>
<feature type="region of interest" description="Disordered" evidence="2">
    <location>
        <begin position="374"/>
        <end position="411"/>
    </location>
</feature>
<organism evidence="3 4">
    <name type="scientific">Trichoderma harzianum CBS 226.95</name>
    <dbReference type="NCBI Taxonomy" id="983964"/>
    <lineage>
        <taxon>Eukaryota</taxon>
        <taxon>Fungi</taxon>
        <taxon>Dikarya</taxon>
        <taxon>Ascomycota</taxon>
        <taxon>Pezizomycotina</taxon>
        <taxon>Sordariomycetes</taxon>
        <taxon>Hypocreomycetidae</taxon>
        <taxon>Hypocreales</taxon>
        <taxon>Hypocreaceae</taxon>
        <taxon>Trichoderma</taxon>
    </lineage>
</organism>
<dbReference type="PANTHER" id="PTHR40130">
    <property type="entry name" value="EXPRESSED PROTEIN"/>
    <property type="match status" value="1"/>
</dbReference>
<evidence type="ECO:0000256" key="2">
    <source>
        <dbReference type="SAM" id="MobiDB-lite"/>
    </source>
</evidence>
<keyword evidence="1" id="KW-0175">Coiled coil</keyword>
<dbReference type="STRING" id="983964.A0A2T4AVN4"/>
<feature type="coiled-coil region" evidence="1">
    <location>
        <begin position="499"/>
        <end position="533"/>
    </location>
</feature>
<protein>
    <submittedName>
        <fullName evidence="3">Uncharacterized protein</fullName>
    </submittedName>
</protein>
<dbReference type="Gene3D" id="1.20.58.80">
    <property type="entry name" value="Phosphotransferase system, lactose/cellobiose-type IIA subunit"/>
    <property type="match status" value="1"/>
</dbReference>
<dbReference type="AlphaFoldDB" id="A0A2T4AVN4"/>
<feature type="region of interest" description="Disordered" evidence="2">
    <location>
        <begin position="190"/>
        <end position="220"/>
    </location>
</feature>
<feature type="compositionally biased region" description="Basic and acidic residues" evidence="2">
    <location>
        <begin position="199"/>
        <end position="215"/>
    </location>
</feature>
<sequence length="633" mass="69078">MAAQSAILTVNASIIMSLHIILPPPRVACGHRLSFPRISRPSACRHKWDAESARTNHAHLCAHSPTTKLKWYAHALSCNCNLNPQAEAEACSAQPRRLSRKGANSYNLNRRASASATTFFDMESSPLTKAHDHARAAAVATRQSSDTTVAISEHTLAAGEFANAANLTSSVEALRTLKLLEEHHRKLAEILKLPPEQVPHARDDGEKTASEKDGDGLGTDASDALQAAVTKAQPPGLSQRRYMPREMSSSIASNLASARGIRSKDRSQPLSPSVSNDQAPGNVDPQAKRDASKAKMQNIMERQTGRPTWVPPITPVSKQQEGAANGGASPKVEQGPPRDDGGYTRFYNTFGSLINKISAPLAFAGLPLIQEEPATPTESSVMPSSSVNLSPSKQPRARASPSPSAEPDLSKIYSKATMRALIRDGHTAADSFYVVPSTGHTMSYANILSYAEKEKRRLEASTHGDFLPQDEDDDDFVDAREAPGSSVSARRRITRTHSEKELYNTIEELSLENKSLKDMLDKLSKRLHTFEASAQSSALALAESYRIMPGGSPLPGGSGRANDDELIRKNNELEEQLAEMTKHMERLEKDNRKMQKTLEKYREKWETLKAGAKARREAQVTAESIEDARSSQV</sequence>
<dbReference type="RefSeq" id="XP_024780776.1">
    <property type="nucleotide sequence ID" value="XM_024915566.1"/>
</dbReference>
<keyword evidence="4" id="KW-1185">Reference proteome</keyword>
<dbReference type="Proteomes" id="UP000241690">
    <property type="component" value="Unassembled WGS sequence"/>
</dbReference>
<feature type="compositionally biased region" description="Polar residues" evidence="2">
    <location>
        <begin position="268"/>
        <end position="279"/>
    </location>
</feature>
<feature type="region of interest" description="Disordered" evidence="2">
    <location>
        <begin position="249"/>
        <end position="344"/>
    </location>
</feature>
<feature type="region of interest" description="Disordered" evidence="2">
    <location>
        <begin position="610"/>
        <end position="633"/>
    </location>
</feature>
<name>A0A2T4AVN4_TRIHA</name>
<dbReference type="GeneID" id="36624135"/>
<feature type="coiled-coil region" evidence="1">
    <location>
        <begin position="563"/>
        <end position="604"/>
    </location>
</feature>